<keyword evidence="3" id="KW-1185">Reference proteome</keyword>
<sequence>MKSSQMPPQRNPPPPKSASCSRTSSTECLAEIIQEATAVQFGQGGGKSDCAVVVDLAPIKQAISSLEHAFELAPQVVQSFLNGVHSSSQIIRIHRDDCAAGRAGEIRVVLKPSDFLADFLSTFPTGNIE</sequence>
<protein>
    <submittedName>
        <fullName evidence="2">Uncharacterized protein</fullName>
    </submittedName>
</protein>
<proteinExistence type="predicted"/>
<dbReference type="RefSeq" id="WP_310011407.1">
    <property type="nucleotide sequence ID" value="NZ_JAVDSJ010000005.1"/>
</dbReference>
<dbReference type="EMBL" id="JAVDSJ010000005">
    <property type="protein sequence ID" value="MDR6585549.1"/>
    <property type="molecule type" value="Genomic_DNA"/>
</dbReference>
<organism evidence="2 3">
    <name type="scientific">Herbaspirillum frisingense</name>
    <dbReference type="NCBI Taxonomy" id="92645"/>
    <lineage>
        <taxon>Bacteria</taxon>
        <taxon>Pseudomonadati</taxon>
        <taxon>Pseudomonadota</taxon>
        <taxon>Betaproteobacteria</taxon>
        <taxon>Burkholderiales</taxon>
        <taxon>Oxalobacteraceae</taxon>
        <taxon>Herbaspirillum</taxon>
    </lineage>
</organism>
<accession>A0ABU1PI01</accession>
<evidence type="ECO:0000313" key="2">
    <source>
        <dbReference type="EMBL" id="MDR6585549.1"/>
    </source>
</evidence>
<gene>
    <name evidence="2" type="ORF">J2W50_003767</name>
</gene>
<comment type="caution">
    <text evidence="2">The sequence shown here is derived from an EMBL/GenBank/DDBJ whole genome shotgun (WGS) entry which is preliminary data.</text>
</comment>
<evidence type="ECO:0000256" key="1">
    <source>
        <dbReference type="SAM" id="MobiDB-lite"/>
    </source>
</evidence>
<feature type="region of interest" description="Disordered" evidence="1">
    <location>
        <begin position="1"/>
        <end position="23"/>
    </location>
</feature>
<dbReference type="Proteomes" id="UP001260715">
    <property type="component" value="Unassembled WGS sequence"/>
</dbReference>
<evidence type="ECO:0000313" key="3">
    <source>
        <dbReference type="Proteomes" id="UP001260715"/>
    </source>
</evidence>
<name>A0ABU1PI01_9BURK</name>
<reference evidence="2 3" key="1">
    <citation type="submission" date="2023-07" db="EMBL/GenBank/DDBJ databases">
        <title>Sorghum-associated microbial communities from plants grown in Nebraska, USA.</title>
        <authorList>
            <person name="Schachtman D."/>
        </authorList>
    </citation>
    <scope>NUCLEOTIDE SEQUENCE [LARGE SCALE GENOMIC DNA]</scope>
    <source>
        <strain evidence="2 3">596</strain>
    </source>
</reference>